<proteinExistence type="predicted"/>
<keyword evidence="1" id="KW-0812">Transmembrane</keyword>
<evidence type="ECO:0000313" key="2">
    <source>
        <dbReference type="EMBL" id="MBX65138.1"/>
    </source>
</evidence>
<reference evidence="2" key="1">
    <citation type="submission" date="2018-02" db="EMBL/GenBank/DDBJ databases">
        <title>Rhizophora mucronata_Transcriptome.</title>
        <authorList>
            <person name="Meera S.P."/>
            <person name="Sreeshan A."/>
            <person name="Augustine A."/>
        </authorList>
    </citation>
    <scope>NUCLEOTIDE SEQUENCE</scope>
    <source>
        <tissue evidence="2">Leaf</tissue>
    </source>
</reference>
<feature type="transmembrane region" description="Helical" evidence="1">
    <location>
        <begin position="6"/>
        <end position="29"/>
    </location>
</feature>
<sequence>MWNCHLLHYLLLNLVAISPTDVIVLLALFPLTCYSVS</sequence>
<evidence type="ECO:0000256" key="1">
    <source>
        <dbReference type="SAM" id="Phobius"/>
    </source>
</evidence>
<organism evidence="2">
    <name type="scientific">Rhizophora mucronata</name>
    <name type="common">Asiatic mangrove</name>
    <dbReference type="NCBI Taxonomy" id="61149"/>
    <lineage>
        <taxon>Eukaryota</taxon>
        <taxon>Viridiplantae</taxon>
        <taxon>Streptophyta</taxon>
        <taxon>Embryophyta</taxon>
        <taxon>Tracheophyta</taxon>
        <taxon>Spermatophyta</taxon>
        <taxon>Magnoliopsida</taxon>
        <taxon>eudicotyledons</taxon>
        <taxon>Gunneridae</taxon>
        <taxon>Pentapetalae</taxon>
        <taxon>rosids</taxon>
        <taxon>fabids</taxon>
        <taxon>Malpighiales</taxon>
        <taxon>Rhizophoraceae</taxon>
        <taxon>Rhizophora</taxon>
    </lineage>
</organism>
<dbReference type="AlphaFoldDB" id="A0A2P2QDS2"/>
<keyword evidence="1" id="KW-0472">Membrane</keyword>
<protein>
    <submittedName>
        <fullName evidence="2">Uncharacterized protein</fullName>
    </submittedName>
</protein>
<name>A0A2P2QDS2_RHIMU</name>
<dbReference type="EMBL" id="GGEC01084654">
    <property type="protein sequence ID" value="MBX65138.1"/>
    <property type="molecule type" value="Transcribed_RNA"/>
</dbReference>
<keyword evidence="1" id="KW-1133">Transmembrane helix</keyword>
<accession>A0A2P2QDS2</accession>